<sequence>MATEPRLLTTDLMASLERVRWSVLRLLIAFAVASAAAYPLAPYLLHWLVRPLKGPLVMYAPLEGLMGYLTVSMTTSLCLIAPLLLYEANRLLRSVGGLPPRVALGSTVAAGGLFLLGASFCYMLILPVTLRFLL</sequence>
<keyword evidence="3 5" id="KW-1133">Transmembrane helix</keyword>
<evidence type="ECO:0000256" key="1">
    <source>
        <dbReference type="ARBA" id="ARBA00004141"/>
    </source>
</evidence>
<evidence type="ECO:0000256" key="2">
    <source>
        <dbReference type="ARBA" id="ARBA00022692"/>
    </source>
</evidence>
<organism evidence="6 7">
    <name type="scientific">Tectimicrobiota bacterium</name>
    <dbReference type="NCBI Taxonomy" id="2528274"/>
    <lineage>
        <taxon>Bacteria</taxon>
        <taxon>Pseudomonadati</taxon>
        <taxon>Nitrospinota/Tectimicrobiota group</taxon>
        <taxon>Candidatus Tectimicrobiota</taxon>
    </lineage>
</organism>
<evidence type="ECO:0000256" key="5">
    <source>
        <dbReference type="SAM" id="Phobius"/>
    </source>
</evidence>
<comment type="caution">
    <text evidence="6">The sequence shown here is derived from an EMBL/GenBank/DDBJ whole genome shotgun (WGS) entry which is preliminary data.</text>
</comment>
<dbReference type="AlphaFoldDB" id="A0A938B318"/>
<dbReference type="InterPro" id="IPR002033">
    <property type="entry name" value="TatC"/>
</dbReference>
<gene>
    <name evidence="6" type="ORF">FJZ47_13590</name>
</gene>
<feature type="transmembrane region" description="Helical" evidence="5">
    <location>
        <begin position="23"/>
        <end position="45"/>
    </location>
</feature>
<reference evidence="6" key="1">
    <citation type="submission" date="2019-03" db="EMBL/GenBank/DDBJ databases">
        <title>Lake Tanganyika Metagenome-Assembled Genomes (MAGs).</title>
        <authorList>
            <person name="Tran P."/>
        </authorList>
    </citation>
    <scope>NUCLEOTIDE SEQUENCE</scope>
    <source>
        <strain evidence="6">K_DeepCast_65m_m2_066</strain>
    </source>
</reference>
<name>A0A938B318_UNCTE</name>
<feature type="non-terminal residue" evidence="6">
    <location>
        <position position="134"/>
    </location>
</feature>
<dbReference type="GO" id="GO:0016020">
    <property type="term" value="C:membrane"/>
    <property type="evidence" value="ECO:0007669"/>
    <property type="project" value="UniProtKB-SubCell"/>
</dbReference>
<evidence type="ECO:0000313" key="7">
    <source>
        <dbReference type="Proteomes" id="UP000712673"/>
    </source>
</evidence>
<evidence type="ECO:0000256" key="4">
    <source>
        <dbReference type="ARBA" id="ARBA00023136"/>
    </source>
</evidence>
<comment type="subcellular location">
    <subcellularLocation>
        <location evidence="1">Membrane</location>
        <topology evidence="1">Multi-pass membrane protein</topology>
    </subcellularLocation>
</comment>
<keyword evidence="2 5" id="KW-0812">Transmembrane</keyword>
<accession>A0A938B318</accession>
<proteinExistence type="predicted"/>
<evidence type="ECO:0000313" key="6">
    <source>
        <dbReference type="EMBL" id="MBM3224821.1"/>
    </source>
</evidence>
<dbReference type="Pfam" id="PF00902">
    <property type="entry name" value="TatC"/>
    <property type="match status" value="1"/>
</dbReference>
<feature type="transmembrane region" description="Helical" evidence="5">
    <location>
        <begin position="107"/>
        <end position="130"/>
    </location>
</feature>
<evidence type="ECO:0000256" key="3">
    <source>
        <dbReference type="ARBA" id="ARBA00022989"/>
    </source>
</evidence>
<keyword evidence="4 5" id="KW-0472">Membrane</keyword>
<dbReference type="Proteomes" id="UP000712673">
    <property type="component" value="Unassembled WGS sequence"/>
</dbReference>
<feature type="transmembrane region" description="Helical" evidence="5">
    <location>
        <begin position="65"/>
        <end position="86"/>
    </location>
</feature>
<dbReference type="EMBL" id="VGLS01000412">
    <property type="protein sequence ID" value="MBM3224821.1"/>
    <property type="molecule type" value="Genomic_DNA"/>
</dbReference>
<protein>
    <submittedName>
        <fullName evidence="6">Preprotein translocase subunit TatC</fullName>
    </submittedName>
</protein>